<dbReference type="InterPro" id="IPR058642">
    <property type="entry name" value="BRE1A/B-like_dom"/>
</dbReference>
<evidence type="ECO:0000256" key="10">
    <source>
        <dbReference type="SAM" id="Coils"/>
    </source>
</evidence>
<evidence type="ECO:0000313" key="12">
    <source>
        <dbReference type="EMBL" id="KAJ7428276.1"/>
    </source>
</evidence>
<evidence type="ECO:0000313" key="13">
    <source>
        <dbReference type="Proteomes" id="UP001145742"/>
    </source>
</evidence>
<keyword evidence="9" id="KW-0808">Transferase</keyword>
<keyword evidence="9" id="KW-0156">Chromatin regulator</keyword>
<evidence type="ECO:0000256" key="1">
    <source>
        <dbReference type="ARBA" id="ARBA00004123"/>
    </source>
</evidence>
<dbReference type="Pfam" id="PF26052">
    <property type="entry name" value="BRE1B"/>
    <property type="match status" value="1"/>
</dbReference>
<comment type="caution">
    <text evidence="12">The sequence shown here is derived from an EMBL/GenBank/DDBJ whole genome shotgun (WGS) entry which is preliminary data.</text>
</comment>
<feature type="domain" description="BRE1A/B-like" evidence="11">
    <location>
        <begin position="1"/>
        <end position="44"/>
    </location>
</feature>
<keyword evidence="2" id="KW-1017">Isopeptide bond</keyword>
<dbReference type="Proteomes" id="UP001145742">
    <property type="component" value="Unassembled WGS sequence"/>
</dbReference>
<keyword evidence="9 10" id="KW-0175">Coiled coil</keyword>
<name>A0ABQ9DUK5_9PASS</name>
<reference evidence="12" key="1">
    <citation type="submission" date="2019-10" db="EMBL/GenBank/DDBJ databases">
        <authorList>
            <person name="Soares A.E.R."/>
            <person name="Aleixo A."/>
            <person name="Schneider P."/>
            <person name="Miyaki C.Y."/>
            <person name="Schneider M.P."/>
            <person name="Mello C."/>
            <person name="Vasconcelos A.T.R."/>
        </authorList>
    </citation>
    <scope>NUCLEOTIDE SEQUENCE</scope>
    <source>
        <tissue evidence="12">Muscle</tissue>
    </source>
</reference>
<evidence type="ECO:0000256" key="2">
    <source>
        <dbReference type="ARBA" id="ARBA00022499"/>
    </source>
</evidence>
<keyword evidence="3" id="KW-0597">Phosphoprotein</keyword>
<evidence type="ECO:0000256" key="5">
    <source>
        <dbReference type="ARBA" id="ARBA00022771"/>
    </source>
</evidence>
<dbReference type="InterPro" id="IPR013956">
    <property type="entry name" value="E3_ubiquit_lig_Bre1"/>
</dbReference>
<accession>A0ABQ9DUK5</accession>
<dbReference type="EC" id="2.3.2.27" evidence="9"/>
<gene>
    <name evidence="12" type="ORF">WISP_01408</name>
</gene>
<evidence type="ECO:0000256" key="8">
    <source>
        <dbReference type="ARBA" id="ARBA00023242"/>
    </source>
</evidence>
<evidence type="ECO:0000256" key="4">
    <source>
        <dbReference type="ARBA" id="ARBA00022723"/>
    </source>
</evidence>
<keyword evidence="13" id="KW-1185">Reference proteome</keyword>
<evidence type="ECO:0000256" key="3">
    <source>
        <dbReference type="ARBA" id="ARBA00022553"/>
    </source>
</evidence>
<keyword evidence="6 9" id="KW-0862">Zinc</keyword>
<dbReference type="PANTHER" id="PTHR23163">
    <property type="entry name" value="RING FINGER PROTEIN-RELATED"/>
    <property type="match status" value="1"/>
</dbReference>
<evidence type="ECO:0000256" key="6">
    <source>
        <dbReference type="ARBA" id="ARBA00022833"/>
    </source>
</evidence>
<evidence type="ECO:0000259" key="11">
    <source>
        <dbReference type="Pfam" id="PF26052"/>
    </source>
</evidence>
<feature type="coiled-coil region" evidence="10">
    <location>
        <begin position="5"/>
        <end position="46"/>
    </location>
</feature>
<sequence length="83" mass="9771">MRHLISSLQNHNHQLKGDVQRYKRKLREVQAEINKAQESQKEMKLLLDMYKSAPKEQRDKVTLMAAERKSKAEVHAKDTPRTC</sequence>
<comment type="catalytic activity">
    <reaction evidence="9">
        <text>S-ubiquitinyl-[E2 ubiquitin-conjugating enzyme]-L-cysteine + [acceptor protein]-L-lysine = [E2 ubiquitin-conjugating enzyme]-L-cysteine + N(6)-ubiquitinyl-[acceptor protein]-L-lysine.</text>
        <dbReference type="EC" id="2.3.2.27"/>
    </reaction>
</comment>
<keyword evidence="9" id="KW-0833">Ubl conjugation pathway</keyword>
<keyword evidence="7" id="KW-0832">Ubl conjugation</keyword>
<comment type="pathway">
    <text evidence="9">Protein modification; protein ubiquitination.</text>
</comment>
<keyword evidence="5 9" id="KW-0863">Zinc-finger</keyword>
<evidence type="ECO:0000256" key="7">
    <source>
        <dbReference type="ARBA" id="ARBA00022843"/>
    </source>
</evidence>
<evidence type="ECO:0000256" key="9">
    <source>
        <dbReference type="RuleBase" id="RU365038"/>
    </source>
</evidence>
<protein>
    <recommendedName>
        <fullName evidence="9">E3 ubiquitin protein ligase</fullName>
        <ecNumber evidence="9">2.3.2.27</ecNumber>
    </recommendedName>
</protein>
<dbReference type="EMBL" id="WHWB01030627">
    <property type="protein sequence ID" value="KAJ7428276.1"/>
    <property type="molecule type" value="Genomic_DNA"/>
</dbReference>
<keyword evidence="8 9" id="KW-0539">Nucleus</keyword>
<comment type="similarity">
    <text evidence="9">Belongs to the BRE1 family.</text>
</comment>
<dbReference type="PANTHER" id="PTHR23163:SF4">
    <property type="entry name" value="E3 UBIQUITIN-PROTEIN LIGASE BRE1B"/>
    <property type="match status" value="1"/>
</dbReference>
<proteinExistence type="inferred from homology"/>
<organism evidence="12 13">
    <name type="scientific">Willisornis vidua</name>
    <name type="common">Xingu scale-backed antbird</name>
    <dbReference type="NCBI Taxonomy" id="1566151"/>
    <lineage>
        <taxon>Eukaryota</taxon>
        <taxon>Metazoa</taxon>
        <taxon>Chordata</taxon>
        <taxon>Craniata</taxon>
        <taxon>Vertebrata</taxon>
        <taxon>Euteleostomi</taxon>
        <taxon>Archelosauria</taxon>
        <taxon>Archosauria</taxon>
        <taxon>Dinosauria</taxon>
        <taxon>Saurischia</taxon>
        <taxon>Theropoda</taxon>
        <taxon>Coelurosauria</taxon>
        <taxon>Aves</taxon>
        <taxon>Neognathae</taxon>
        <taxon>Neoaves</taxon>
        <taxon>Telluraves</taxon>
        <taxon>Australaves</taxon>
        <taxon>Passeriformes</taxon>
        <taxon>Thamnophilidae</taxon>
        <taxon>Willisornis</taxon>
    </lineage>
</organism>
<comment type="subcellular location">
    <subcellularLocation>
        <location evidence="1 9">Nucleus</location>
    </subcellularLocation>
</comment>
<keyword evidence="4 9" id="KW-0479">Metal-binding</keyword>